<comment type="similarity">
    <text evidence="1">Belongs to the bacterial/plant glucose-1-phosphate adenylyltransferase family.</text>
</comment>
<keyword evidence="6" id="KW-0808">Transferase</keyword>
<keyword evidence="3" id="KW-0547">Nucleotide-binding</keyword>
<proteinExistence type="inferred from homology"/>
<dbReference type="SUPFAM" id="SSF51161">
    <property type="entry name" value="Trimeric LpxA-like enzymes"/>
    <property type="match status" value="1"/>
</dbReference>
<dbReference type="SUPFAM" id="SSF53448">
    <property type="entry name" value="Nucleotide-diphospho-sugar transferases"/>
    <property type="match status" value="1"/>
</dbReference>
<dbReference type="InterPro" id="IPR005836">
    <property type="entry name" value="ADP_Glu_pyroP_CS"/>
</dbReference>
<evidence type="ECO:0000256" key="4">
    <source>
        <dbReference type="ARBA" id="ARBA00022840"/>
    </source>
</evidence>
<dbReference type="EMBL" id="EQ974506">
    <property type="protein sequence ID" value="EEF29032.1"/>
    <property type="molecule type" value="Genomic_DNA"/>
</dbReference>
<reference evidence="7" key="1">
    <citation type="journal article" date="2010" name="Nat. Biotechnol.">
        <title>Draft genome sequence of the oilseed species Ricinus communis.</title>
        <authorList>
            <person name="Chan A.P."/>
            <person name="Crabtree J."/>
            <person name="Zhao Q."/>
            <person name="Lorenzi H."/>
            <person name="Orvis J."/>
            <person name="Puiu D."/>
            <person name="Melake-Berhan A."/>
            <person name="Jones K.M."/>
            <person name="Redman J."/>
            <person name="Chen G."/>
            <person name="Cahoon E.B."/>
            <person name="Gedil M."/>
            <person name="Stanke M."/>
            <person name="Haas B.J."/>
            <person name="Wortman J.R."/>
            <person name="Fraser-Liggett C.M."/>
            <person name="Ravel J."/>
            <person name="Rabinowicz P.D."/>
        </authorList>
    </citation>
    <scope>NUCLEOTIDE SEQUENCE [LARGE SCALE GENOMIC DNA]</scope>
    <source>
        <strain evidence="7">cv. Hale</strain>
    </source>
</reference>
<dbReference type="PANTHER" id="PTHR43523">
    <property type="entry name" value="GLUCOSE-1-PHOSPHATE ADENYLYLTRANSFERASE-RELATED"/>
    <property type="match status" value="1"/>
</dbReference>
<sequence>MVILQLPSSNTVNLPILALGLSHHRHLSNLSSSLPSGKFSVSSSQQQSQSPIPLSYPINQSVAAIVFGDGSESRLYPLTKRRSEGAIPIAANYRLIDAVISNCINSNINKIYAITQFNSTSLNSHLSRAYNGIGLGKEGFVEVIAAYQSPEDQGWFQGTADAMRRCLWVLEEYPVTEFLVLPGHHLYKMDYQKLVEAHRSSQADITIATLNSIREPDPCFGVLKVNSQNEVVEYSLRSEKVRSSRKFDDSAYSKYSSMGIYLVNSETMTKLLDNYFPEANDFGTEVIPAAISAGMKIQAYRFDGYWEDIRNISAFYQANMECIKRSNMGYNFSDRDSPLYTMPRYLPPTTIGDAVITDSVIGDGCILNRCKIKGTVIGMRTRIGDGAIVEDSVIMGSDIYQKDYIQKSGVHGKGMDIPIGIGDDTQIRKAVIDKNARIGRNVMIINKDNVQEGNREANGYIISEGIVVVLQSAVIPDYSIL</sequence>
<dbReference type="Gene3D" id="2.160.10.10">
    <property type="entry name" value="Hexapeptide repeat proteins"/>
    <property type="match status" value="1"/>
</dbReference>
<keyword evidence="7" id="KW-1185">Reference proteome</keyword>
<keyword evidence="4" id="KW-0067">ATP-binding</keyword>
<dbReference type="GO" id="GO:0005978">
    <property type="term" value="P:glycogen biosynthetic process"/>
    <property type="evidence" value="ECO:0007669"/>
    <property type="project" value="InterPro"/>
</dbReference>
<dbReference type="CDD" id="cd02508">
    <property type="entry name" value="ADP_Glucose_PP"/>
    <property type="match status" value="1"/>
</dbReference>
<organism evidence="6 7">
    <name type="scientific">Ricinus communis</name>
    <name type="common">Castor bean</name>
    <dbReference type="NCBI Taxonomy" id="3988"/>
    <lineage>
        <taxon>Eukaryota</taxon>
        <taxon>Viridiplantae</taxon>
        <taxon>Streptophyta</taxon>
        <taxon>Embryophyta</taxon>
        <taxon>Tracheophyta</taxon>
        <taxon>Spermatophyta</taxon>
        <taxon>Magnoliopsida</taxon>
        <taxon>eudicotyledons</taxon>
        <taxon>Gunneridae</taxon>
        <taxon>Pentapetalae</taxon>
        <taxon>rosids</taxon>
        <taxon>fabids</taxon>
        <taxon>Malpighiales</taxon>
        <taxon>Euphorbiaceae</taxon>
        <taxon>Acalyphoideae</taxon>
        <taxon>Acalypheae</taxon>
        <taxon>Ricinus</taxon>
    </lineage>
</organism>
<evidence type="ECO:0000313" key="6">
    <source>
        <dbReference type="EMBL" id="EEF29032.1"/>
    </source>
</evidence>
<keyword evidence="6" id="KW-0548">Nucleotidyltransferase</keyword>
<dbReference type="Pfam" id="PF25247">
    <property type="entry name" value="LbH_GLGC"/>
    <property type="match status" value="1"/>
</dbReference>
<dbReference type="Proteomes" id="UP000008311">
    <property type="component" value="Unassembled WGS sequence"/>
</dbReference>
<dbReference type="Gene3D" id="3.90.550.10">
    <property type="entry name" value="Spore Coat Polysaccharide Biosynthesis Protein SpsA, Chain A"/>
    <property type="match status" value="1"/>
</dbReference>
<dbReference type="FunCoup" id="B9T528">
    <property type="interactions" value="157"/>
</dbReference>
<name>B9T528_RICCO</name>
<dbReference type="STRING" id="3988.B9T528"/>
<dbReference type="InterPro" id="IPR011004">
    <property type="entry name" value="Trimer_LpxA-like_sf"/>
</dbReference>
<dbReference type="InterPro" id="IPR029044">
    <property type="entry name" value="Nucleotide-diphossugar_trans"/>
</dbReference>
<protein>
    <submittedName>
        <fullName evidence="6">Glucose-1-phosphate adenylyltransferase, putative</fullName>
        <ecNumber evidence="6">2.7.7.27</ecNumber>
    </submittedName>
</protein>
<feature type="domain" description="Nucleotidyl transferase" evidence="5">
    <location>
        <begin position="64"/>
        <end position="322"/>
    </location>
</feature>
<dbReference type="eggNOG" id="KOG1322">
    <property type="taxonomic scope" value="Eukaryota"/>
</dbReference>
<evidence type="ECO:0000313" key="7">
    <source>
        <dbReference type="Proteomes" id="UP000008311"/>
    </source>
</evidence>
<accession>B9T528</accession>
<evidence type="ECO:0000256" key="2">
    <source>
        <dbReference type="ARBA" id="ARBA00011680"/>
    </source>
</evidence>
<evidence type="ECO:0000256" key="3">
    <source>
        <dbReference type="ARBA" id="ARBA00022741"/>
    </source>
</evidence>
<dbReference type="AlphaFoldDB" id="B9T528"/>
<dbReference type="InParanoid" id="B9T528"/>
<dbReference type="GO" id="GO:0008878">
    <property type="term" value="F:glucose-1-phosphate adenylyltransferase activity"/>
    <property type="evidence" value="ECO:0000318"/>
    <property type="project" value="GO_Central"/>
</dbReference>
<dbReference type="OMA" id="LSSSKWW"/>
<dbReference type="KEGG" id="rcu:8261694"/>
<dbReference type="Pfam" id="PF00483">
    <property type="entry name" value="NTP_transferase"/>
    <property type="match status" value="1"/>
</dbReference>
<dbReference type="GO" id="GO:0010170">
    <property type="term" value="C:glucose-1-phosphate adenylyltransferase complex"/>
    <property type="evidence" value="ECO:0000318"/>
    <property type="project" value="GO_Central"/>
</dbReference>
<dbReference type="PROSITE" id="PS00809">
    <property type="entry name" value="ADP_GLC_PYROPHOSPH_2"/>
    <property type="match status" value="1"/>
</dbReference>
<dbReference type="EC" id="2.7.7.27" evidence="6"/>
<comment type="subunit">
    <text evidence="2">Heterotetramer.</text>
</comment>
<dbReference type="GO" id="GO:0005524">
    <property type="term" value="F:ATP binding"/>
    <property type="evidence" value="ECO:0007669"/>
    <property type="project" value="UniProtKB-KW"/>
</dbReference>
<evidence type="ECO:0000256" key="1">
    <source>
        <dbReference type="ARBA" id="ARBA00010443"/>
    </source>
</evidence>
<evidence type="ECO:0000259" key="5">
    <source>
        <dbReference type="Pfam" id="PF00483"/>
    </source>
</evidence>
<dbReference type="GO" id="GO:0019252">
    <property type="term" value="P:starch biosynthetic process"/>
    <property type="evidence" value="ECO:0000318"/>
    <property type="project" value="GO_Central"/>
</dbReference>
<gene>
    <name evidence="6" type="ORF">RCOM_0211400</name>
</gene>
<dbReference type="OrthoDB" id="1733332at2759"/>
<dbReference type="CDD" id="cd04651">
    <property type="entry name" value="LbH_G1P_AT_C"/>
    <property type="match status" value="1"/>
</dbReference>
<dbReference type="InterPro" id="IPR011831">
    <property type="entry name" value="ADP-Glc_PPase"/>
</dbReference>
<dbReference type="InterPro" id="IPR005835">
    <property type="entry name" value="NTP_transferase_dom"/>
</dbReference>
<dbReference type="PANTHER" id="PTHR43523:SF17">
    <property type="entry name" value="INACTIVE GLUCOSE-1-PHOSPHATE ADENYLYLTRANSFERASE SMALL SUBUNIT 2, CHLOROPLASTIC"/>
    <property type="match status" value="1"/>
</dbReference>